<sequence>MPVYTREFLSQIPSVDFCQADATKSDVFYYLFKSATQTTAITINEDYSLPEDERNLPMKILMHGYTSNVTSPWYKQMKQEYFQKGPHNIIYVDWSIASNKSFAVSAANIKPVGEFIADLIVSLRVPVENVHLIGHSLGSHLAGFVGKNIYSKTGKKVARITATDAAGPGFENAKPEARLNKHDATFIDVIHTDVNYYGILKPIGHVDFYVNGGKNQPGCPARKVDDNCSHARSNDYFIESINKRNVMARPAKLNDEEEIVLTSRTEDVEFGDWTPATARGIYFIKTNKTAPYLLQKKIKDT</sequence>
<evidence type="ECO:0000259" key="5">
    <source>
        <dbReference type="Pfam" id="PF00151"/>
    </source>
</evidence>
<evidence type="ECO:0000256" key="1">
    <source>
        <dbReference type="ARBA" id="ARBA00004613"/>
    </source>
</evidence>
<dbReference type="CDD" id="cd00707">
    <property type="entry name" value="Pancreat_lipase_like"/>
    <property type="match status" value="1"/>
</dbReference>
<dbReference type="GO" id="GO:0005576">
    <property type="term" value="C:extracellular region"/>
    <property type="evidence" value="ECO:0007669"/>
    <property type="project" value="UniProtKB-SubCell"/>
</dbReference>
<name>D6X106_TRICA</name>
<dbReference type="InterPro" id="IPR029058">
    <property type="entry name" value="AB_hydrolase_fold"/>
</dbReference>
<comment type="similarity">
    <text evidence="2 4">Belongs to the AB hydrolase superfamily. Lipase family.</text>
</comment>
<reference evidence="6 7" key="2">
    <citation type="journal article" date="2010" name="Nucleic Acids Res.">
        <title>BeetleBase in 2010: revisions to provide comprehensive genomic information for Tribolium castaneum.</title>
        <authorList>
            <person name="Kim H.S."/>
            <person name="Murphy T."/>
            <person name="Xia J."/>
            <person name="Caragea D."/>
            <person name="Park Y."/>
            <person name="Beeman R.W."/>
            <person name="Lorenzen M.D."/>
            <person name="Butcher S."/>
            <person name="Manak J.R."/>
            <person name="Brown S.J."/>
        </authorList>
    </citation>
    <scope>GENOME REANNOTATION</scope>
    <source>
        <strain evidence="6 7">Georgia GA2</strain>
    </source>
</reference>
<dbReference type="FunFam" id="3.40.50.1820:FF:000642">
    <property type="entry name" value="Phospholipase A1 1-like Protein"/>
    <property type="match status" value="1"/>
</dbReference>
<organism evidence="6 7">
    <name type="scientific">Tribolium castaneum</name>
    <name type="common">Red flour beetle</name>
    <dbReference type="NCBI Taxonomy" id="7070"/>
    <lineage>
        <taxon>Eukaryota</taxon>
        <taxon>Metazoa</taxon>
        <taxon>Ecdysozoa</taxon>
        <taxon>Arthropoda</taxon>
        <taxon>Hexapoda</taxon>
        <taxon>Insecta</taxon>
        <taxon>Pterygota</taxon>
        <taxon>Neoptera</taxon>
        <taxon>Endopterygota</taxon>
        <taxon>Coleoptera</taxon>
        <taxon>Polyphaga</taxon>
        <taxon>Cucujiformia</taxon>
        <taxon>Tenebrionidae</taxon>
        <taxon>Tenebrionidae incertae sedis</taxon>
        <taxon>Tribolium</taxon>
    </lineage>
</organism>
<accession>D6X106</accession>
<dbReference type="PANTHER" id="PTHR11610:SF173">
    <property type="entry name" value="LIPASE DOMAIN-CONTAINING PROTEIN-RELATED"/>
    <property type="match status" value="1"/>
</dbReference>
<evidence type="ECO:0000313" key="6">
    <source>
        <dbReference type="EMBL" id="EFA09988.2"/>
    </source>
</evidence>
<gene>
    <name evidence="6" type="primary">AUGUSTUS-3.0.2_12153</name>
    <name evidence="6" type="ORF">TcasGA2_TC012153</name>
</gene>
<dbReference type="GO" id="GO:0016298">
    <property type="term" value="F:lipase activity"/>
    <property type="evidence" value="ECO:0007669"/>
    <property type="project" value="InterPro"/>
</dbReference>
<reference evidence="6 7" key="1">
    <citation type="journal article" date="2008" name="Nature">
        <title>The genome of the model beetle and pest Tribolium castaneum.</title>
        <authorList>
            <consortium name="Tribolium Genome Sequencing Consortium"/>
            <person name="Richards S."/>
            <person name="Gibbs R.A."/>
            <person name="Weinstock G.M."/>
            <person name="Brown S.J."/>
            <person name="Denell R."/>
            <person name="Beeman R.W."/>
            <person name="Gibbs R."/>
            <person name="Beeman R.W."/>
            <person name="Brown S.J."/>
            <person name="Bucher G."/>
            <person name="Friedrich M."/>
            <person name="Grimmelikhuijzen C.J."/>
            <person name="Klingler M."/>
            <person name="Lorenzen M."/>
            <person name="Richards S."/>
            <person name="Roth S."/>
            <person name="Schroder R."/>
            <person name="Tautz D."/>
            <person name="Zdobnov E.M."/>
            <person name="Muzny D."/>
            <person name="Gibbs R.A."/>
            <person name="Weinstock G.M."/>
            <person name="Attaway T."/>
            <person name="Bell S."/>
            <person name="Buhay C.J."/>
            <person name="Chandrabose M.N."/>
            <person name="Chavez D."/>
            <person name="Clerk-Blankenburg K.P."/>
            <person name="Cree A."/>
            <person name="Dao M."/>
            <person name="Davis C."/>
            <person name="Chacko J."/>
            <person name="Dinh H."/>
            <person name="Dugan-Rocha S."/>
            <person name="Fowler G."/>
            <person name="Garner T.T."/>
            <person name="Garnes J."/>
            <person name="Gnirke A."/>
            <person name="Hawes A."/>
            <person name="Hernandez J."/>
            <person name="Hines S."/>
            <person name="Holder M."/>
            <person name="Hume J."/>
            <person name="Jhangiani S.N."/>
            <person name="Joshi V."/>
            <person name="Khan Z.M."/>
            <person name="Jackson L."/>
            <person name="Kovar C."/>
            <person name="Kowis A."/>
            <person name="Lee S."/>
            <person name="Lewis L.R."/>
            <person name="Margolis J."/>
            <person name="Morgan M."/>
            <person name="Nazareth L.V."/>
            <person name="Nguyen N."/>
            <person name="Okwuonu G."/>
            <person name="Parker D."/>
            <person name="Richards S."/>
            <person name="Ruiz S.J."/>
            <person name="Santibanez J."/>
            <person name="Savard J."/>
            <person name="Scherer S.E."/>
            <person name="Schneider B."/>
            <person name="Sodergren E."/>
            <person name="Tautz D."/>
            <person name="Vattahil S."/>
            <person name="Villasana D."/>
            <person name="White C.S."/>
            <person name="Wright R."/>
            <person name="Park Y."/>
            <person name="Beeman R.W."/>
            <person name="Lord J."/>
            <person name="Oppert B."/>
            <person name="Lorenzen M."/>
            <person name="Brown S."/>
            <person name="Wang L."/>
            <person name="Savard J."/>
            <person name="Tautz D."/>
            <person name="Richards S."/>
            <person name="Weinstock G."/>
            <person name="Gibbs R.A."/>
            <person name="Liu Y."/>
            <person name="Worley K."/>
            <person name="Weinstock G."/>
            <person name="Elsik C.G."/>
            <person name="Reese J.T."/>
            <person name="Elhaik E."/>
            <person name="Landan G."/>
            <person name="Graur D."/>
            <person name="Arensburger P."/>
            <person name="Atkinson P."/>
            <person name="Beeman R.W."/>
            <person name="Beidler J."/>
            <person name="Brown S.J."/>
            <person name="Demuth J.P."/>
            <person name="Drury D.W."/>
            <person name="Du Y.Z."/>
            <person name="Fujiwara H."/>
            <person name="Lorenzen M."/>
            <person name="Maselli V."/>
            <person name="Osanai M."/>
            <person name="Park Y."/>
            <person name="Robertson H.M."/>
            <person name="Tu Z."/>
            <person name="Wang J.J."/>
            <person name="Wang S."/>
            <person name="Richards S."/>
            <person name="Song H."/>
            <person name="Zhang L."/>
            <person name="Sodergren E."/>
            <person name="Werner D."/>
            <person name="Stanke M."/>
            <person name="Morgenstern B."/>
            <person name="Solovyev V."/>
            <person name="Kosarev P."/>
            <person name="Brown G."/>
            <person name="Chen H.C."/>
            <person name="Ermolaeva O."/>
            <person name="Hlavina W."/>
            <person name="Kapustin Y."/>
            <person name="Kiryutin B."/>
            <person name="Kitts P."/>
            <person name="Maglott D."/>
            <person name="Pruitt K."/>
            <person name="Sapojnikov V."/>
            <person name="Souvorov A."/>
            <person name="Mackey A.J."/>
            <person name="Waterhouse R.M."/>
            <person name="Wyder S."/>
            <person name="Zdobnov E.M."/>
            <person name="Zdobnov E.M."/>
            <person name="Wyder S."/>
            <person name="Kriventseva E.V."/>
            <person name="Kadowaki T."/>
            <person name="Bork P."/>
            <person name="Aranda M."/>
            <person name="Bao R."/>
            <person name="Beermann A."/>
            <person name="Berns N."/>
            <person name="Bolognesi R."/>
            <person name="Bonneton F."/>
            <person name="Bopp D."/>
            <person name="Brown S.J."/>
            <person name="Bucher G."/>
            <person name="Butts T."/>
            <person name="Chaumot A."/>
            <person name="Denell R.E."/>
            <person name="Ferrier D.E."/>
            <person name="Friedrich M."/>
            <person name="Gordon C.M."/>
            <person name="Jindra M."/>
            <person name="Klingler M."/>
            <person name="Lan Q."/>
            <person name="Lattorff H.M."/>
            <person name="Laudet V."/>
            <person name="von Levetsow C."/>
            <person name="Liu Z."/>
            <person name="Lutz R."/>
            <person name="Lynch J.A."/>
            <person name="da Fonseca R.N."/>
            <person name="Posnien N."/>
            <person name="Reuter R."/>
            <person name="Roth S."/>
            <person name="Savard J."/>
            <person name="Schinko J.B."/>
            <person name="Schmitt C."/>
            <person name="Schoppmeier M."/>
            <person name="Schroder R."/>
            <person name="Shippy T.D."/>
            <person name="Simonnet F."/>
            <person name="Marques-Souza H."/>
            <person name="Tautz D."/>
            <person name="Tomoyasu Y."/>
            <person name="Trauner J."/>
            <person name="Van der Zee M."/>
            <person name="Vervoort M."/>
            <person name="Wittkopp N."/>
            <person name="Wimmer E.A."/>
            <person name="Yang X."/>
            <person name="Jones A.K."/>
            <person name="Sattelle D.B."/>
            <person name="Ebert P.R."/>
            <person name="Nelson D."/>
            <person name="Scott J.G."/>
            <person name="Beeman R.W."/>
            <person name="Muthukrishnan S."/>
            <person name="Kramer K.J."/>
            <person name="Arakane Y."/>
            <person name="Beeman R.W."/>
            <person name="Zhu Q."/>
            <person name="Hogenkamp D."/>
            <person name="Dixit R."/>
            <person name="Oppert B."/>
            <person name="Jiang H."/>
            <person name="Zou Z."/>
            <person name="Marshall J."/>
            <person name="Elpidina E."/>
            <person name="Vinokurov K."/>
            <person name="Oppert C."/>
            <person name="Zou Z."/>
            <person name="Evans J."/>
            <person name="Lu Z."/>
            <person name="Zhao P."/>
            <person name="Sumathipala N."/>
            <person name="Altincicek B."/>
            <person name="Vilcinskas A."/>
            <person name="Williams M."/>
            <person name="Hultmark D."/>
            <person name="Hetru C."/>
            <person name="Jiang H."/>
            <person name="Grimmelikhuijzen C.J."/>
            <person name="Hauser F."/>
            <person name="Cazzamali G."/>
            <person name="Williamson M."/>
            <person name="Park Y."/>
            <person name="Li B."/>
            <person name="Tanaka Y."/>
            <person name="Predel R."/>
            <person name="Neupert S."/>
            <person name="Schachtner J."/>
            <person name="Verleyen P."/>
            <person name="Raible F."/>
            <person name="Bork P."/>
            <person name="Friedrich M."/>
            <person name="Walden K.K."/>
            <person name="Robertson H.M."/>
            <person name="Angeli S."/>
            <person name="Foret S."/>
            <person name="Bucher G."/>
            <person name="Schuetz S."/>
            <person name="Maleszka R."/>
            <person name="Wimmer E.A."/>
            <person name="Beeman R.W."/>
            <person name="Lorenzen M."/>
            <person name="Tomoyasu Y."/>
            <person name="Miller S.C."/>
            <person name="Grossmann D."/>
            <person name="Bucher G."/>
        </authorList>
    </citation>
    <scope>NUCLEOTIDE SEQUENCE [LARGE SCALE GENOMIC DNA]</scope>
    <source>
        <strain evidence="6 7">Georgia GA2</strain>
    </source>
</reference>
<dbReference type="Proteomes" id="UP000007266">
    <property type="component" value="Linkage group 9"/>
</dbReference>
<evidence type="ECO:0000256" key="2">
    <source>
        <dbReference type="ARBA" id="ARBA00010701"/>
    </source>
</evidence>
<dbReference type="AlphaFoldDB" id="D6X106"/>
<dbReference type="SUPFAM" id="SSF53474">
    <property type="entry name" value="alpha/beta-Hydrolases"/>
    <property type="match status" value="1"/>
</dbReference>
<dbReference type="Gene3D" id="3.40.50.1820">
    <property type="entry name" value="alpha/beta hydrolase"/>
    <property type="match status" value="1"/>
</dbReference>
<keyword evidence="7" id="KW-1185">Reference proteome</keyword>
<dbReference type="InterPro" id="IPR013818">
    <property type="entry name" value="Lipase"/>
</dbReference>
<evidence type="ECO:0000256" key="3">
    <source>
        <dbReference type="ARBA" id="ARBA00022525"/>
    </source>
</evidence>
<proteinExistence type="inferred from homology"/>
<dbReference type="HOGENOM" id="CLU_027171_2_2_1"/>
<protein>
    <submittedName>
        <fullName evidence="6">Phospholipase A1 1-like Protein</fullName>
    </submittedName>
</protein>
<dbReference type="EMBL" id="KQ971371">
    <property type="protein sequence ID" value="EFA09988.2"/>
    <property type="molecule type" value="Genomic_DNA"/>
</dbReference>
<keyword evidence="3" id="KW-0964">Secreted</keyword>
<evidence type="ECO:0000256" key="4">
    <source>
        <dbReference type="RuleBase" id="RU004262"/>
    </source>
</evidence>
<dbReference type="GO" id="GO:0006629">
    <property type="term" value="P:lipid metabolic process"/>
    <property type="evidence" value="ECO:0007669"/>
    <property type="project" value="InterPro"/>
</dbReference>
<evidence type="ECO:0000313" key="7">
    <source>
        <dbReference type="Proteomes" id="UP000007266"/>
    </source>
</evidence>
<dbReference type="Pfam" id="PF00151">
    <property type="entry name" value="Lipase"/>
    <property type="match status" value="1"/>
</dbReference>
<dbReference type="OrthoDB" id="199913at2759"/>
<comment type="subcellular location">
    <subcellularLocation>
        <location evidence="1">Secreted</location>
    </subcellularLocation>
</comment>
<dbReference type="InterPro" id="IPR000734">
    <property type="entry name" value="TAG_lipase"/>
</dbReference>
<feature type="domain" description="Lipase" evidence="5">
    <location>
        <begin position="20"/>
        <end position="245"/>
    </location>
</feature>
<dbReference type="InterPro" id="IPR033906">
    <property type="entry name" value="Lipase_N"/>
</dbReference>
<dbReference type="PANTHER" id="PTHR11610">
    <property type="entry name" value="LIPASE"/>
    <property type="match status" value="1"/>
</dbReference>